<organism evidence="4 5">
    <name type="scientific">Grifola frondosa</name>
    <name type="common">Maitake</name>
    <name type="synonym">Polyporus frondosus</name>
    <dbReference type="NCBI Taxonomy" id="5627"/>
    <lineage>
        <taxon>Eukaryota</taxon>
        <taxon>Fungi</taxon>
        <taxon>Dikarya</taxon>
        <taxon>Basidiomycota</taxon>
        <taxon>Agaricomycotina</taxon>
        <taxon>Agaricomycetes</taxon>
        <taxon>Polyporales</taxon>
        <taxon>Grifolaceae</taxon>
        <taxon>Grifola</taxon>
    </lineage>
</organism>
<sequence length="203" mass="22256">MPPQETGIWSALGPTCILHRLHNKQELVEVQSLSPNVPDPNTYTPMYVLPLTRSVQSDLANLSRHAAASYGHLNVLEYLISQGGDVNVTDNDGDTPLYVVENIESARFLVEHGATVDHRNSEGISVSMLAPSASSNGHCLWLFQPAQYLEEDFPEIARYLQAIPSFRNDRSTIHVVANANATVAACAKCCFRNLDHITSTRGA</sequence>
<dbReference type="EMBL" id="LUGG01000009">
    <property type="protein sequence ID" value="OBZ72206.1"/>
    <property type="molecule type" value="Genomic_DNA"/>
</dbReference>
<feature type="repeat" description="ANK" evidence="3">
    <location>
        <begin position="65"/>
        <end position="91"/>
    </location>
</feature>
<dbReference type="PROSITE" id="PS50088">
    <property type="entry name" value="ANK_REPEAT"/>
    <property type="match status" value="1"/>
</dbReference>
<dbReference type="Gene3D" id="1.25.40.20">
    <property type="entry name" value="Ankyrin repeat-containing domain"/>
    <property type="match status" value="1"/>
</dbReference>
<dbReference type="Pfam" id="PF12796">
    <property type="entry name" value="Ank_2"/>
    <property type="match status" value="1"/>
</dbReference>
<comment type="caution">
    <text evidence="4">The sequence shown here is derived from an EMBL/GenBank/DDBJ whole genome shotgun (WGS) entry which is preliminary data.</text>
</comment>
<dbReference type="PANTHER" id="PTHR24171">
    <property type="entry name" value="ANKYRIN REPEAT DOMAIN-CONTAINING PROTEIN 39-RELATED"/>
    <property type="match status" value="1"/>
</dbReference>
<evidence type="ECO:0000313" key="5">
    <source>
        <dbReference type="Proteomes" id="UP000092993"/>
    </source>
</evidence>
<dbReference type="AlphaFoldDB" id="A0A1C7M757"/>
<name>A0A1C7M757_GRIFR</name>
<accession>A0A1C7M757</accession>
<evidence type="ECO:0000313" key="4">
    <source>
        <dbReference type="EMBL" id="OBZ72206.1"/>
    </source>
</evidence>
<dbReference type="OrthoDB" id="19174at2759"/>
<dbReference type="PROSITE" id="PS50297">
    <property type="entry name" value="ANK_REP_REGION"/>
    <property type="match status" value="1"/>
</dbReference>
<evidence type="ECO:0000256" key="3">
    <source>
        <dbReference type="PROSITE-ProRule" id="PRU00023"/>
    </source>
</evidence>
<dbReference type="PANTHER" id="PTHR24171:SF10">
    <property type="entry name" value="ANKYRIN REPEAT DOMAIN-CONTAINING PROTEIN 29-LIKE"/>
    <property type="match status" value="1"/>
</dbReference>
<dbReference type="SUPFAM" id="SSF48403">
    <property type="entry name" value="Ankyrin repeat"/>
    <property type="match status" value="1"/>
</dbReference>
<protein>
    <submittedName>
        <fullName evidence="4">Ankyrin repeat-containing protein P1E11.10</fullName>
    </submittedName>
</protein>
<keyword evidence="1" id="KW-0677">Repeat</keyword>
<keyword evidence="2 3" id="KW-0040">ANK repeat</keyword>
<evidence type="ECO:0000256" key="1">
    <source>
        <dbReference type="ARBA" id="ARBA00022737"/>
    </source>
</evidence>
<dbReference type="STRING" id="5627.A0A1C7M757"/>
<reference evidence="4 5" key="1">
    <citation type="submission" date="2016-03" db="EMBL/GenBank/DDBJ databases">
        <title>Whole genome sequencing of Grifola frondosa 9006-11.</title>
        <authorList>
            <person name="Min B."/>
            <person name="Park H."/>
            <person name="Kim J.-G."/>
            <person name="Cho H."/>
            <person name="Oh Y.-L."/>
            <person name="Kong W.-S."/>
            <person name="Choi I.-G."/>
        </authorList>
    </citation>
    <scope>NUCLEOTIDE SEQUENCE [LARGE SCALE GENOMIC DNA]</scope>
    <source>
        <strain evidence="4 5">9006-11</strain>
    </source>
</reference>
<dbReference type="SMART" id="SM00248">
    <property type="entry name" value="ANK"/>
    <property type="match status" value="2"/>
</dbReference>
<dbReference type="Proteomes" id="UP000092993">
    <property type="component" value="Unassembled WGS sequence"/>
</dbReference>
<keyword evidence="5" id="KW-1185">Reference proteome</keyword>
<gene>
    <name evidence="4" type="ORF">A0H81_07795</name>
</gene>
<evidence type="ECO:0000256" key="2">
    <source>
        <dbReference type="ARBA" id="ARBA00023043"/>
    </source>
</evidence>
<dbReference type="InterPro" id="IPR036770">
    <property type="entry name" value="Ankyrin_rpt-contain_sf"/>
</dbReference>
<proteinExistence type="predicted"/>
<dbReference type="InterPro" id="IPR002110">
    <property type="entry name" value="Ankyrin_rpt"/>
</dbReference>